<dbReference type="Proteomes" id="UP000319712">
    <property type="component" value="Unassembled WGS sequence"/>
</dbReference>
<dbReference type="SUPFAM" id="SSF52172">
    <property type="entry name" value="CheY-like"/>
    <property type="match status" value="1"/>
</dbReference>
<dbReference type="RefSeq" id="WP_185955657.1">
    <property type="nucleotide sequence ID" value="NZ_FXTD01000001.1"/>
</dbReference>
<dbReference type="AlphaFoldDB" id="A0A521AN38"/>
<protein>
    <submittedName>
        <fullName evidence="4">CheY chemotaxis protein or a CheY-like REC (Receiver) domain</fullName>
    </submittedName>
</protein>
<reference evidence="4 5" key="1">
    <citation type="submission" date="2017-05" db="EMBL/GenBank/DDBJ databases">
        <authorList>
            <person name="Varghese N."/>
            <person name="Submissions S."/>
        </authorList>
    </citation>
    <scope>NUCLEOTIDE SEQUENCE [LARGE SCALE GENOMIC DNA]</scope>
    <source>
        <strain evidence="4 5">DSM 19504</strain>
    </source>
</reference>
<comment type="caution">
    <text evidence="1">Lacks conserved residue(s) required for the propagation of feature annotation.</text>
</comment>
<dbReference type="PROSITE" id="PS50110">
    <property type="entry name" value="RESPONSE_REGULATORY"/>
    <property type="match status" value="1"/>
</dbReference>
<evidence type="ECO:0000259" key="3">
    <source>
        <dbReference type="PROSITE" id="PS50110"/>
    </source>
</evidence>
<sequence>MEPDPESTEVFATFLERFEPEVTVRSVGRISEARQKIGAVDCVVTEQRLPDGSGIDLLESARKRGIRTPFLFHTTCHEPVVEARAFESGAAAYVRKRSERGQYERLIGVLRERLETIGSEGAASIGSSKSAPTVSEAGVGTPPLRSEE</sequence>
<dbReference type="GO" id="GO:0000160">
    <property type="term" value="P:phosphorelay signal transduction system"/>
    <property type="evidence" value="ECO:0007669"/>
    <property type="project" value="InterPro"/>
</dbReference>
<dbReference type="InterPro" id="IPR011006">
    <property type="entry name" value="CheY-like_superfamily"/>
</dbReference>
<feature type="domain" description="Response regulatory" evidence="3">
    <location>
        <begin position="1"/>
        <end position="111"/>
    </location>
</feature>
<evidence type="ECO:0000256" key="2">
    <source>
        <dbReference type="SAM" id="MobiDB-lite"/>
    </source>
</evidence>
<keyword evidence="5" id="KW-1185">Reference proteome</keyword>
<name>A0A521AN38_9EURY</name>
<gene>
    <name evidence="4" type="ORF">SAMN06264867_101274</name>
</gene>
<accession>A0A521AN38</accession>
<dbReference type="Gene3D" id="3.40.50.2300">
    <property type="match status" value="1"/>
</dbReference>
<dbReference type="EMBL" id="FXTD01000001">
    <property type="protein sequence ID" value="SMO36227.1"/>
    <property type="molecule type" value="Genomic_DNA"/>
</dbReference>
<dbReference type="SMART" id="SM00448">
    <property type="entry name" value="REC"/>
    <property type="match status" value="1"/>
</dbReference>
<dbReference type="CDD" id="cd00156">
    <property type="entry name" value="REC"/>
    <property type="match status" value="1"/>
</dbReference>
<dbReference type="Pfam" id="PF00072">
    <property type="entry name" value="Response_reg"/>
    <property type="match status" value="1"/>
</dbReference>
<evidence type="ECO:0000313" key="4">
    <source>
        <dbReference type="EMBL" id="SMO36227.1"/>
    </source>
</evidence>
<feature type="compositionally biased region" description="Low complexity" evidence="2">
    <location>
        <begin position="121"/>
        <end position="131"/>
    </location>
</feature>
<organism evidence="4 5">
    <name type="scientific">Halorubrum cibi</name>
    <dbReference type="NCBI Taxonomy" id="413815"/>
    <lineage>
        <taxon>Archaea</taxon>
        <taxon>Methanobacteriati</taxon>
        <taxon>Methanobacteriota</taxon>
        <taxon>Stenosarchaea group</taxon>
        <taxon>Halobacteria</taxon>
        <taxon>Halobacteriales</taxon>
        <taxon>Haloferacaceae</taxon>
        <taxon>Halorubrum</taxon>
    </lineage>
</organism>
<dbReference type="OrthoDB" id="330337at2157"/>
<evidence type="ECO:0000313" key="5">
    <source>
        <dbReference type="Proteomes" id="UP000319712"/>
    </source>
</evidence>
<dbReference type="InterPro" id="IPR001789">
    <property type="entry name" value="Sig_transdc_resp-reg_receiver"/>
</dbReference>
<evidence type="ECO:0000256" key="1">
    <source>
        <dbReference type="PROSITE-ProRule" id="PRU00169"/>
    </source>
</evidence>
<feature type="region of interest" description="Disordered" evidence="2">
    <location>
        <begin position="121"/>
        <end position="148"/>
    </location>
</feature>
<proteinExistence type="predicted"/>